<reference evidence="2" key="1">
    <citation type="submission" date="2022-11" db="UniProtKB">
        <authorList>
            <consortium name="WormBaseParasite"/>
        </authorList>
    </citation>
    <scope>IDENTIFICATION</scope>
</reference>
<protein>
    <submittedName>
        <fullName evidence="2">Uncharacterized protein</fullName>
    </submittedName>
</protein>
<evidence type="ECO:0000313" key="1">
    <source>
        <dbReference type="Proteomes" id="UP000887576"/>
    </source>
</evidence>
<name>A0AC34RSQ6_9BILA</name>
<dbReference type="WBParaSite" id="JU765_v2.g9938.t1">
    <property type="protein sequence ID" value="JU765_v2.g9938.t1"/>
    <property type="gene ID" value="JU765_v2.g9938"/>
</dbReference>
<sequence>MTSLTEFNVSGHGKVHWKSNDEPSNTIFNTIPIPPLPSGNPEMLRMDFIPVITNFFDFVEREAKPYIDMIHSFQKVKFTLECQHATPTV</sequence>
<dbReference type="Proteomes" id="UP000887576">
    <property type="component" value="Unplaced"/>
</dbReference>
<evidence type="ECO:0000313" key="2">
    <source>
        <dbReference type="WBParaSite" id="JU765_v2.g9938.t1"/>
    </source>
</evidence>
<accession>A0AC34RSQ6</accession>
<organism evidence="1 2">
    <name type="scientific">Panagrolaimus sp. JU765</name>
    <dbReference type="NCBI Taxonomy" id="591449"/>
    <lineage>
        <taxon>Eukaryota</taxon>
        <taxon>Metazoa</taxon>
        <taxon>Ecdysozoa</taxon>
        <taxon>Nematoda</taxon>
        <taxon>Chromadorea</taxon>
        <taxon>Rhabditida</taxon>
        <taxon>Tylenchina</taxon>
        <taxon>Panagrolaimomorpha</taxon>
        <taxon>Panagrolaimoidea</taxon>
        <taxon>Panagrolaimidae</taxon>
        <taxon>Panagrolaimus</taxon>
    </lineage>
</organism>
<proteinExistence type="predicted"/>